<evidence type="ECO:0000313" key="1">
    <source>
        <dbReference type="EMBL" id="GLY66449.1"/>
    </source>
</evidence>
<dbReference type="RefSeq" id="WP_027944858.1">
    <property type="nucleotide sequence ID" value="NZ_BSTI01000006.1"/>
</dbReference>
<organism evidence="1 2">
    <name type="scientific">Amycolatopsis taiwanensis</name>
    <dbReference type="NCBI Taxonomy" id="342230"/>
    <lineage>
        <taxon>Bacteria</taxon>
        <taxon>Bacillati</taxon>
        <taxon>Actinomycetota</taxon>
        <taxon>Actinomycetes</taxon>
        <taxon>Pseudonocardiales</taxon>
        <taxon>Pseudonocardiaceae</taxon>
        <taxon>Amycolatopsis</taxon>
    </lineage>
</organism>
<sequence>MATWRELVAFVRQGYDVIRDEPDELRIRVHFGGDVDDDGRVQTVVIAREVLDRREDWVQIATPFARVGEVNLQAVLAEIGATTVVGGAVIMGDYLVLRHSLPLVHLDFNEFTDPVELVAGAADELEQRISASDNY</sequence>
<accession>A0A9W6QZK9</accession>
<dbReference type="Gene3D" id="3.30.1460.10">
    <property type="match status" value="1"/>
</dbReference>
<reference evidence="1" key="1">
    <citation type="submission" date="2023-03" db="EMBL/GenBank/DDBJ databases">
        <title>Amycolatopsis taiwanensis NBRC 103393.</title>
        <authorList>
            <person name="Ichikawa N."/>
            <person name="Sato H."/>
            <person name="Tonouchi N."/>
        </authorList>
    </citation>
    <scope>NUCLEOTIDE SEQUENCE</scope>
    <source>
        <strain evidence="1">NBRC 103393</strain>
    </source>
</reference>
<evidence type="ECO:0000313" key="2">
    <source>
        <dbReference type="Proteomes" id="UP001165136"/>
    </source>
</evidence>
<name>A0A9W6QZK9_9PSEU</name>
<dbReference type="Proteomes" id="UP001165136">
    <property type="component" value="Unassembled WGS sequence"/>
</dbReference>
<gene>
    <name evidence="1" type="ORF">Atai01_30680</name>
</gene>
<dbReference type="EMBL" id="BSTI01000006">
    <property type="protein sequence ID" value="GLY66449.1"/>
    <property type="molecule type" value="Genomic_DNA"/>
</dbReference>
<evidence type="ECO:0008006" key="3">
    <source>
        <dbReference type="Google" id="ProtNLM"/>
    </source>
</evidence>
<comment type="caution">
    <text evidence="1">The sequence shown here is derived from an EMBL/GenBank/DDBJ whole genome shotgun (WGS) entry which is preliminary data.</text>
</comment>
<dbReference type="AlphaFoldDB" id="A0A9W6QZK9"/>
<keyword evidence="2" id="KW-1185">Reference proteome</keyword>
<protein>
    <recommendedName>
        <fullName evidence="3">YbjN domain-containing protein</fullName>
    </recommendedName>
</protein>
<proteinExistence type="predicted"/>
<dbReference type="SUPFAM" id="SSF69635">
    <property type="entry name" value="Type III secretory system chaperone-like"/>
    <property type="match status" value="1"/>
</dbReference>